<dbReference type="InterPro" id="IPR002110">
    <property type="entry name" value="Ankyrin_rpt"/>
</dbReference>
<dbReference type="GO" id="GO:0006887">
    <property type="term" value="P:exocytosis"/>
    <property type="evidence" value="ECO:0007669"/>
    <property type="project" value="UniProtKB-KW"/>
</dbReference>
<keyword evidence="13" id="KW-0800">Toxin</keyword>
<organism evidence="21 22">
    <name type="scientific">Dinothrombium tinctorium</name>
    <dbReference type="NCBI Taxonomy" id="1965070"/>
    <lineage>
        <taxon>Eukaryota</taxon>
        <taxon>Metazoa</taxon>
        <taxon>Ecdysozoa</taxon>
        <taxon>Arthropoda</taxon>
        <taxon>Chelicerata</taxon>
        <taxon>Arachnida</taxon>
        <taxon>Acari</taxon>
        <taxon>Acariformes</taxon>
        <taxon>Trombidiformes</taxon>
        <taxon>Prostigmata</taxon>
        <taxon>Anystina</taxon>
        <taxon>Parasitengona</taxon>
        <taxon>Trombidioidea</taxon>
        <taxon>Trombidiidae</taxon>
        <taxon>Dinothrombium</taxon>
    </lineage>
</organism>
<evidence type="ECO:0000313" key="22">
    <source>
        <dbReference type="Proteomes" id="UP000285301"/>
    </source>
</evidence>
<feature type="transmembrane region" description="Helical" evidence="18">
    <location>
        <begin position="234"/>
        <end position="256"/>
    </location>
</feature>
<evidence type="ECO:0000256" key="14">
    <source>
        <dbReference type="ARBA" id="ARBA00023065"/>
    </source>
</evidence>
<evidence type="ECO:0000256" key="13">
    <source>
        <dbReference type="ARBA" id="ARBA00023028"/>
    </source>
</evidence>
<dbReference type="InterPro" id="IPR036770">
    <property type="entry name" value="Ankyrin_rpt-contain_sf"/>
</dbReference>
<keyword evidence="10" id="KW-0677">Repeat</keyword>
<keyword evidence="13" id="KW-0638">Presynaptic neurotoxin</keyword>
<dbReference type="Pfam" id="PF12796">
    <property type="entry name" value="Ank_2"/>
    <property type="match status" value="1"/>
</dbReference>
<keyword evidence="8" id="KW-0107">Calcium channel</keyword>
<dbReference type="GO" id="GO:0098703">
    <property type="term" value="P:calcium ion import across plasma membrane"/>
    <property type="evidence" value="ECO:0007669"/>
    <property type="project" value="TreeGrafter"/>
</dbReference>
<evidence type="ECO:0000256" key="5">
    <source>
        <dbReference type="ARBA" id="ARBA00022483"/>
    </source>
</evidence>
<sequence>MCYFGEYPLAWAVCFNDKRIYNRLVAYNANPNLRDSFGNTVLHVIVIKGITQFYSYALRHPIQAADETILNNDGLSPMALACTLGRNKIFNEIVEPRCFDIWTYSSYYCCGYPLTSIDSLQLITNDKGQNIQIGCRSALTIILNGQSDDHIEMLRGGIIQKLLEEKWKAFGHLPTREDFKVCIHRFPNIQAVDYYGLKSFDAYDASWMNLFKMTLGNHQYNEIRNSYYQWMTQLYFVVFMILVPILLLNMLIAMMGNTYSTVISQSEREWNMQWAKIVLEIEKSLTKKEGKRKECELKAKILWR</sequence>
<dbReference type="Gene3D" id="1.10.287.70">
    <property type="match status" value="1"/>
</dbReference>
<dbReference type="GO" id="GO:0005886">
    <property type="term" value="C:plasma membrane"/>
    <property type="evidence" value="ECO:0007669"/>
    <property type="project" value="UniProtKB-SubCell"/>
</dbReference>
<keyword evidence="11" id="KW-0106">Calcium</keyword>
<keyword evidence="9 18" id="KW-0812">Transmembrane</keyword>
<dbReference type="OrthoDB" id="533508at2759"/>
<evidence type="ECO:0000256" key="11">
    <source>
        <dbReference type="ARBA" id="ARBA00022837"/>
    </source>
</evidence>
<feature type="domain" description="Ion transport" evidence="19">
    <location>
        <begin position="187"/>
        <end position="266"/>
    </location>
</feature>
<dbReference type="Pfam" id="PF00520">
    <property type="entry name" value="Ion_trans"/>
    <property type="match status" value="1"/>
</dbReference>
<keyword evidence="15 18" id="KW-0472">Membrane</keyword>
<evidence type="ECO:0000256" key="12">
    <source>
        <dbReference type="ARBA" id="ARBA00022989"/>
    </source>
</evidence>
<accession>A0A443QHN0</accession>
<protein>
    <recommendedName>
        <fullName evidence="19">Ion transport domain-containing protein</fullName>
    </recommendedName>
</protein>
<dbReference type="InterPro" id="IPR024862">
    <property type="entry name" value="TRPV"/>
</dbReference>
<proteinExistence type="predicted"/>
<dbReference type="EMBL" id="NCKU01007646">
    <property type="protein sequence ID" value="RWS02489.1"/>
    <property type="molecule type" value="Genomic_DNA"/>
</dbReference>
<keyword evidence="3" id="KW-0813">Transport</keyword>
<dbReference type="GO" id="GO:0044231">
    <property type="term" value="C:host cell presynaptic membrane"/>
    <property type="evidence" value="ECO:0007669"/>
    <property type="project" value="UniProtKB-KW"/>
</dbReference>
<evidence type="ECO:0000256" key="9">
    <source>
        <dbReference type="ARBA" id="ARBA00022692"/>
    </source>
</evidence>
<dbReference type="STRING" id="1965070.A0A443QHN0"/>
<evidence type="ECO:0000313" key="20">
    <source>
        <dbReference type="EMBL" id="RWS02489.1"/>
    </source>
</evidence>
<evidence type="ECO:0000256" key="10">
    <source>
        <dbReference type="ARBA" id="ARBA00022737"/>
    </source>
</evidence>
<name>A0A443QHN0_9ACAR</name>
<dbReference type="GO" id="GO:0044218">
    <property type="term" value="C:other organism cell membrane"/>
    <property type="evidence" value="ECO:0007669"/>
    <property type="project" value="UniProtKB-KW"/>
</dbReference>
<evidence type="ECO:0000256" key="7">
    <source>
        <dbReference type="ARBA" id="ARBA00022568"/>
    </source>
</evidence>
<feature type="non-terminal residue" evidence="21">
    <location>
        <position position="304"/>
    </location>
</feature>
<keyword evidence="22" id="KW-1185">Reference proteome</keyword>
<evidence type="ECO:0000256" key="2">
    <source>
        <dbReference type="ARBA" id="ARBA00004651"/>
    </source>
</evidence>
<evidence type="ECO:0000259" key="19">
    <source>
        <dbReference type="Pfam" id="PF00520"/>
    </source>
</evidence>
<evidence type="ECO:0000256" key="17">
    <source>
        <dbReference type="ARBA" id="ARBA00023303"/>
    </source>
</evidence>
<keyword evidence="5" id="KW-0268">Exocytosis</keyword>
<dbReference type="Proteomes" id="UP000285301">
    <property type="component" value="Unassembled WGS sequence"/>
</dbReference>
<keyword evidence="4" id="KW-1003">Cell membrane</keyword>
<dbReference type="InterPro" id="IPR005821">
    <property type="entry name" value="Ion_trans_dom"/>
</dbReference>
<evidence type="ECO:0000256" key="18">
    <source>
        <dbReference type="SAM" id="Phobius"/>
    </source>
</evidence>
<dbReference type="AlphaFoldDB" id="A0A443QHN0"/>
<evidence type="ECO:0000256" key="4">
    <source>
        <dbReference type="ARBA" id="ARBA00022475"/>
    </source>
</evidence>
<evidence type="ECO:0000313" key="21">
    <source>
        <dbReference type="EMBL" id="RWS02525.1"/>
    </source>
</evidence>
<dbReference type="GO" id="GO:0005262">
    <property type="term" value="F:calcium channel activity"/>
    <property type="evidence" value="ECO:0007669"/>
    <property type="project" value="UniProtKB-KW"/>
</dbReference>
<comment type="subcellular location">
    <subcellularLocation>
        <location evidence="2">Cell membrane</location>
        <topology evidence="2">Multi-pass membrane protein</topology>
    </subcellularLocation>
    <subcellularLocation>
        <location evidence="1">Target cell membrane</location>
    </subcellularLocation>
</comment>
<evidence type="ECO:0000256" key="8">
    <source>
        <dbReference type="ARBA" id="ARBA00022673"/>
    </source>
</evidence>
<evidence type="ECO:0000256" key="3">
    <source>
        <dbReference type="ARBA" id="ARBA00022448"/>
    </source>
</evidence>
<evidence type="ECO:0000256" key="1">
    <source>
        <dbReference type="ARBA" id="ARBA00004175"/>
    </source>
</evidence>
<dbReference type="EMBL" id="NCKU01007601">
    <property type="protein sequence ID" value="RWS02525.1"/>
    <property type="molecule type" value="Genomic_DNA"/>
</dbReference>
<reference evidence="21 22" key="1">
    <citation type="journal article" date="2018" name="Gigascience">
        <title>Genomes of trombidid mites reveal novel predicted allergens and laterally-transferred genes associated with secondary metabolism.</title>
        <authorList>
            <person name="Dong X."/>
            <person name="Chaisiri K."/>
            <person name="Xia D."/>
            <person name="Armstrong S.D."/>
            <person name="Fang Y."/>
            <person name="Donnelly M.J."/>
            <person name="Kadowaki T."/>
            <person name="McGarry J.W."/>
            <person name="Darby A.C."/>
            <person name="Makepeace B.L."/>
        </authorList>
    </citation>
    <scope>NUCLEOTIDE SEQUENCE [LARGE SCALE GENOMIC DNA]</scope>
    <source>
        <strain evidence="21">UoL-WK</strain>
    </source>
</reference>
<gene>
    <name evidence="21" type="ORF">B4U79_04517</name>
    <name evidence="20" type="ORF">B4U79_10999</name>
</gene>
<keyword evidence="13" id="KW-0528">Neurotoxin</keyword>
<dbReference type="SUPFAM" id="SSF48403">
    <property type="entry name" value="Ankyrin repeat"/>
    <property type="match status" value="1"/>
</dbReference>
<dbReference type="Gene3D" id="1.25.40.20">
    <property type="entry name" value="Ankyrin repeat-containing domain"/>
    <property type="match status" value="1"/>
</dbReference>
<keyword evidence="12 18" id="KW-1133">Transmembrane helix</keyword>
<dbReference type="PANTHER" id="PTHR10582">
    <property type="entry name" value="TRANSIENT RECEPTOR POTENTIAL ION CHANNEL PROTEIN"/>
    <property type="match status" value="1"/>
</dbReference>
<evidence type="ECO:0000256" key="6">
    <source>
        <dbReference type="ARBA" id="ARBA00022537"/>
    </source>
</evidence>
<keyword evidence="14" id="KW-0406">Ion transport</keyword>
<keyword evidence="6" id="KW-1052">Target cell membrane</keyword>
<comment type="caution">
    <text evidence="21">The sequence shown here is derived from an EMBL/GenBank/DDBJ whole genome shotgun (WGS) entry which is preliminary data.</text>
</comment>
<keyword evidence="17" id="KW-0407">Ion channel</keyword>
<evidence type="ECO:0000256" key="15">
    <source>
        <dbReference type="ARBA" id="ARBA00023136"/>
    </source>
</evidence>
<keyword evidence="16" id="KW-1053">Target membrane</keyword>
<keyword evidence="7" id="KW-0109">Calcium transport</keyword>
<reference evidence="21" key="2">
    <citation type="submission" date="2018-11" db="EMBL/GenBank/DDBJ databases">
        <title>Trombidioid mite genomics.</title>
        <authorList>
            <person name="Dong X."/>
        </authorList>
    </citation>
    <scope>NUCLEOTIDE SEQUENCE</scope>
    <source>
        <strain evidence="21">UoL-WK</strain>
    </source>
</reference>
<dbReference type="PANTHER" id="PTHR10582:SF2">
    <property type="entry name" value="INACTIVE"/>
    <property type="match status" value="1"/>
</dbReference>
<evidence type="ECO:0000256" key="16">
    <source>
        <dbReference type="ARBA" id="ARBA00023298"/>
    </source>
</evidence>
<dbReference type="GO" id="GO:0034703">
    <property type="term" value="C:cation channel complex"/>
    <property type="evidence" value="ECO:0007669"/>
    <property type="project" value="UniProtKB-ARBA"/>
</dbReference>